<evidence type="ECO:0000256" key="1">
    <source>
        <dbReference type="ARBA" id="ARBA00007806"/>
    </source>
</evidence>
<accession>A0ABM6RPR4</accession>
<dbReference type="Pfam" id="PF01055">
    <property type="entry name" value="Glyco_hydro_31_2nd"/>
    <property type="match status" value="1"/>
</dbReference>
<keyword evidence="2" id="KW-0378">Hydrolase</keyword>
<evidence type="ECO:0000313" key="6">
    <source>
        <dbReference type="Proteomes" id="UP000325292"/>
    </source>
</evidence>
<evidence type="ECO:0000259" key="3">
    <source>
        <dbReference type="Pfam" id="PF01055"/>
    </source>
</evidence>
<dbReference type="InterPro" id="IPR013780">
    <property type="entry name" value="Glyco_hydro_b"/>
</dbReference>
<evidence type="ECO:0008006" key="7">
    <source>
        <dbReference type="Google" id="ProtNLM"/>
    </source>
</evidence>
<dbReference type="InterPro" id="IPR052990">
    <property type="entry name" value="Sulfoquinovosidase_GH31"/>
</dbReference>
<feature type="domain" description="Glycoside hydrolase family 31 TIM barrel" evidence="3">
    <location>
        <begin position="225"/>
        <end position="554"/>
    </location>
</feature>
<dbReference type="PANTHER" id="PTHR46959">
    <property type="entry name" value="SULFOQUINOVOSIDASE"/>
    <property type="match status" value="1"/>
</dbReference>
<reference evidence="5 6" key="1">
    <citation type="journal article" date="2019" name="Sci. Rep.">
        <title>Sulfobacillus thermotolerans: new insights into resistance and metabolic capacities of acidophilic chemolithotrophs.</title>
        <authorList>
            <person name="Panyushkina A.E."/>
            <person name="Babenko V.V."/>
            <person name="Nikitina A.S."/>
            <person name="Selezneva O.V."/>
            <person name="Tsaplina I.A."/>
            <person name="Letarova M.A."/>
            <person name="Kostryukova E.S."/>
            <person name="Letarov A.V."/>
        </authorList>
    </citation>
    <scope>NUCLEOTIDE SEQUENCE [LARGE SCALE GENOMIC DNA]</scope>
    <source>
        <strain evidence="5 6">Kr1</strain>
    </source>
</reference>
<dbReference type="CDD" id="cd06592">
    <property type="entry name" value="GH31_NET37"/>
    <property type="match status" value="1"/>
</dbReference>
<sequence length="795" mass="90552">MSLEIGYGDQTLMRWPFSSWRIVETRPPKIRRVMAWDFIRRRPTHIVPIVAGHVQWLNSSVLRVTLRSARHLALTLTLTTIEPWHTVIEVQTEYPNALLEIVWQTPAAESWKGFGEHTHSIHPPARFDSWVEEGPVGLGRWSRWLKFLPFVPFPKGPYASYASVPLWLSSAGYSAWFESTEMIRWHLQSTWRRAQIWSHQTTLHVVAGKDPEQVMTRQFAVLQRPPQPPAWIFAPWNDSVQGQAEAQALSRFLRNKRIPSSAIWIEDWMGSQQNARRFWMRPLTHQPDQSLYPNFPALSHQLHSTGFKMLGYFCPEVTEGTPLYQQASKDHMLVQDASGLPVRIPILGIAHGELDLTHPNAQSWISTHLFEPARQLGFDGWMADFGEYLPVNAIMADKTTGWHTHNRYPLLWQQINRTFWDNARPSGDYTFFVRSAWVGTHRLAPVMWGGDSDTDFEEADGLPTVIPQVLSAQVAGFFYWATDIAGYMTFGLTKPSGRLLYWRWLQLAALLPVMRTHHGTARPRNWHFTKDEETLVVYTRYTRLHTALYPYFHHLAVQATQVGLPLVRPMYMVFPTDPVSWTLDQQFMLGSDLLVIPVTKRSSKQHRLYFPTGSWRCWWTNTIYTGPQWISAAIPDDRLPLYVRLGATLPLMEGVEIADEVMEGIVDSFIPIGQGPGTDLPHALEYLTLYMSCGDDPTTGEWALPSGGTLVWQYQPSAGSLCPMDDSIAMPVYATHLPKGTHSAVKVRLNPGTRCQFAAFEGAVALSLHGAVTPLTCIVRLWHDKKGDSRDGYSA</sequence>
<keyword evidence="6" id="KW-1185">Reference proteome</keyword>
<dbReference type="Proteomes" id="UP000325292">
    <property type="component" value="Chromosome"/>
</dbReference>
<dbReference type="EMBL" id="CP019454">
    <property type="protein sequence ID" value="AUW93411.1"/>
    <property type="molecule type" value="Genomic_DNA"/>
</dbReference>
<dbReference type="InterPro" id="IPR048395">
    <property type="entry name" value="Glyco_hydro_31_C"/>
</dbReference>
<organism evidence="5 6">
    <name type="scientific">Sulfobacillus thermotolerans</name>
    <dbReference type="NCBI Taxonomy" id="338644"/>
    <lineage>
        <taxon>Bacteria</taxon>
        <taxon>Bacillati</taxon>
        <taxon>Bacillota</taxon>
        <taxon>Clostridia</taxon>
        <taxon>Eubacteriales</taxon>
        <taxon>Clostridiales Family XVII. Incertae Sedis</taxon>
        <taxon>Sulfobacillus</taxon>
    </lineage>
</organism>
<dbReference type="PANTHER" id="PTHR46959:SF2">
    <property type="entry name" value="SULFOQUINOVOSIDASE"/>
    <property type="match status" value="1"/>
</dbReference>
<protein>
    <recommendedName>
        <fullName evidence="7">Glycoside hydrolase</fullName>
    </recommendedName>
</protein>
<gene>
    <name evidence="5" type="ORF">BXT84_05115</name>
</gene>
<dbReference type="SUPFAM" id="SSF51011">
    <property type="entry name" value="Glycosyl hydrolase domain"/>
    <property type="match status" value="1"/>
</dbReference>
<keyword evidence="2" id="KW-0326">Glycosidase</keyword>
<dbReference type="InterPro" id="IPR000322">
    <property type="entry name" value="Glyco_hydro_31_TIM"/>
</dbReference>
<dbReference type="Pfam" id="PF21365">
    <property type="entry name" value="Glyco_hydro_31_3rd"/>
    <property type="match status" value="1"/>
</dbReference>
<proteinExistence type="inferred from homology"/>
<comment type="similarity">
    <text evidence="1 2">Belongs to the glycosyl hydrolase 31 family.</text>
</comment>
<evidence type="ECO:0000259" key="4">
    <source>
        <dbReference type="Pfam" id="PF21365"/>
    </source>
</evidence>
<feature type="domain" description="Glycosyl hydrolase family 31 C-terminal" evidence="4">
    <location>
        <begin position="563"/>
        <end position="647"/>
    </location>
</feature>
<evidence type="ECO:0000313" key="5">
    <source>
        <dbReference type="EMBL" id="AUW93411.1"/>
    </source>
</evidence>
<dbReference type="SUPFAM" id="SSF51445">
    <property type="entry name" value="(Trans)glycosidases"/>
    <property type="match status" value="1"/>
</dbReference>
<name>A0ABM6RPR4_9FIRM</name>
<dbReference type="Gene3D" id="3.20.20.80">
    <property type="entry name" value="Glycosidases"/>
    <property type="match status" value="1"/>
</dbReference>
<dbReference type="InterPro" id="IPR017853">
    <property type="entry name" value="GH"/>
</dbReference>
<evidence type="ECO:0000256" key="2">
    <source>
        <dbReference type="RuleBase" id="RU361185"/>
    </source>
</evidence>
<dbReference type="Gene3D" id="2.60.40.1180">
    <property type="entry name" value="Golgi alpha-mannosidase II"/>
    <property type="match status" value="1"/>
</dbReference>